<dbReference type="RefSeq" id="WP_013686282.1">
    <property type="nucleotide sequence ID" value="NC_015321.1"/>
</dbReference>
<evidence type="ECO:0000313" key="2">
    <source>
        <dbReference type="Proteomes" id="UP000007463"/>
    </source>
</evidence>
<dbReference type="Proteomes" id="UP000007463">
    <property type="component" value="Chromosome"/>
</dbReference>
<accession>F2IF37</accession>
<dbReference type="OrthoDB" id="1358501at2"/>
<dbReference type="KEGG" id="fte:Fluta_1518"/>
<keyword evidence="2" id="KW-1185">Reference proteome</keyword>
<proteinExistence type="predicted"/>
<evidence type="ECO:0008006" key="3">
    <source>
        <dbReference type="Google" id="ProtNLM"/>
    </source>
</evidence>
<protein>
    <recommendedName>
        <fullName evidence="3">DUF2147 domain-containing protein</fullName>
    </recommendedName>
</protein>
<evidence type="ECO:0000313" key="1">
    <source>
        <dbReference type="EMBL" id="AEA43511.1"/>
    </source>
</evidence>
<sequence length="143" mass="16466">MTGKWTGIYQHESKRIPENRRNQQTRFKIEITQFDGKNFSGTIEDDLETGGTRGTGIIEGKIKGNQLRFIKKMPIQTSLDKNGNIIEEQKPHRSIFYTGIIQNDTVKGLWRFKFGIGIFQGKFAIFPSIKGSWEMTKEPIQNL</sequence>
<gene>
    <name evidence="1" type="ordered locus">Fluta_1518</name>
</gene>
<name>F2IF37_FLUTR</name>
<dbReference type="AlphaFoldDB" id="F2IF37"/>
<organism evidence="1 2">
    <name type="scientific">Fluviicola taffensis (strain DSM 16823 / NCIMB 13979 / RW262)</name>
    <dbReference type="NCBI Taxonomy" id="755732"/>
    <lineage>
        <taxon>Bacteria</taxon>
        <taxon>Pseudomonadati</taxon>
        <taxon>Bacteroidota</taxon>
        <taxon>Flavobacteriia</taxon>
        <taxon>Flavobacteriales</taxon>
        <taxon>Crocinitomicaceae</taxon>
        <taxon>Fluviicola</taxon>
    </lineage>
</organism>
<reference evidence="2" key="2">
    <citation type="submission" date="2011-02" db="EMBL/GenBank/DDBJ databases">
        <title>The complete genome of Fluviicola taffensis DSM 16823.</title>
        <authorList>
            <consortium name="US DOE Joint Genome Institute (JGI-PGF)"/>
            <person name="Lucas S."/>
            <person name="Copeland A."/>
            <person name="Lapidus A."/>
            <person name="Bruce D."/>
            <person name="Goodwin L."/>
            <person name="Pitluck S."/>
            <person name="Kyrpides N."/>
            <person name="Mavromatis K."/>
            <person name="Ivanova N."/>
            <person name="Mikhailova N."/>
            <person name="Pagani I."/>
            <person name="Chertkov O."/>
            <person name="Detter J.C."/>
            <person name="Han C."/>
            <person name="Tapia R."/>
            <person name="Land M."/>
            <person name="Hauser L."/>
            <person name="Markowitz V."/>
            <person name="Cheng J.-F."/>
            <person name="Hugenholtz P."/>
            <person name="Woyke T."/>
            <person name="Wu D."/>
            <person name="Tindall B."/>
            <person name="Pomrenke H.G."/>
            <person name="Brambilla E."/>
            <person name="Klenk H.-P."/>
            <person name="Eisen J.A."/>
        </authorList>
    </citation>
    <scope>NUCLEOTIDE SEQUENCE [LARGE SCALE GENOMIC DNA]</scope>
    <source>
        <strain evidence="2">DSM 16823 / RW262 / RW262</strain>
    </source>
</reference>
<dbReference type="EMBL" id="CP002542">
    <property type="protein sequence ID" value="AEA43511.1"/>
    <property type="molecule type" value="Genomic_DNA"/>
</dbReference>
<reference evidence="1 2" key="1">
    <citation type="journal article" date="2011" name="Stand. Genomic Sci.">
        <title>Complete genome sequence of the gliding freshwater bacterium Fluviicola taffensis type strain (RW262).</title>
        <authorList>
            <person name="Woyke T."/>
            <person name="Chertkov O."/>
            <person name="Lapidus A."/>
            <person name="Nolan M."/>
            <person name="Lucas S."/>
            <person name="Del Rio T.G."/>
            <person name="Tice H."/>
            <person name="Cheng J.F."/>
            <person name="Tapia R."/>
            <person name="Han C."/>
            <person name="Goodwin L."/>
            <person name="Pitluck S."/>
            <person name="Liolios K."/>
            <person name="Pagani I."/>
            <person name="Ivanova N."/>
            <person name="Huntemann M."/>
            <person name="Mavromatis K."/>
            <person name="Mikhailova N."/>
            <person name="Pati A."/>
            <person name="Chen A."/>
            <person name="Palaniappan K."/>
            <person name="Land M."/>
            <person name="Hauser L."/>
            <person name="Brambilla E.M."/>
            <person name="Rohde M."/>
            <person name="Mwirichia R."/>
            <person name="Sikorski J."/>
            <person name="Tindall B.J."/>
            <person name="Goker M."/>
            <person name="Bristow J."/>
            <person name="Eisen J.A."/>
            <person name="Markowitz V."/>
            <person name="Hugenholtz P."/>
            <person name="Klenk H.P."/>
            <person name="Kyrpides N.C."/>
        </authorList>
    </citation>
    <scope>NUCLEOTIDE SEQUENCE [LARGE SCALE GENOMIC DNA]</scope>
    <source>
        <strain evidence="2">DSM 16823 / RW262 / RW262</strain>
    </source>
</reference>
<dbReference type="STRING" id="755732.Fluta_1518"/>
<dbReference type="eggNOG" id="ENOG503345K">
    <property type="taxonomic scope" value="Bacteria"/>
</dbReference>
<dbReference type="HOGENOM" id="CLU_1803324_0_0_10"/>